<dbReference type="AlphaFoldDB" id="A0A5J6SQH4"/>
<sequence length="155" mass="17433">MKKIMLLVLSLAFMSVILLGCESKDSTIINSDKETTEQEPSEQQPEDNEILILDGEIKKVSISKSKGNSATVFDDDFSIGVLRSVFSSAVKENGIVNMANPEFYVDIVYENEDKQSFHLWLGGLFEESTLMKTDDTHTIYILPEESTNKIIDLME</sequence>
<feature type="chain" id="PRO_5039443502" description="YhfM-like domain-containing protein" evidence="1">
    <location>
        <begin position="21"/>
        <end position="155"/>
    </location>
</feature>
<evidence type="ECO:0000259" key="2">
    <source>
        <dbReference type="Pfam" id="PF26353"/>
    </source>
</evidence>
<dbReference type="Proteomes" id="UP000325517">
    <property type="component" value="Chromosome"/>
</dbReference>
<reference evidence="3 4" key="1">
    <citation type="submission" date="2018-07" db="EMBL/GenBank/DDBJ databases">
        <title>Complete genome sequence of Psychrobacillus sp. PB01, isolated from iceberg, and comparative genome analysis of Psychrobacillus strains.</title>
        <authorList>
            <person name="Lee P.C."/>
        </authorList>
    </citation>
    <scope>NUCLEOTIDE SEQUENCE [LARGE SCALE GENOMIC DNA]</scope>
    <source>
        <strain evidence="3 4">PB01</strain>
    </source>
</reference>
<proteinExistence type="predicted"/>
<dbReference type="EMBL" id="CP031223">
    <property type="protein sequence ID" value="QFF99922.1"/>
    <property type="molecule type" value="Genomic_DNA"/>
</dbReference>
<dbReference type="PROSITE" id="PS51257">
    <property type="entry name" value="PROKAR_LIPOPROTEIN"/>
    <property type="match status" value="1"/>
</dbReference>
<gene>
    <name evidence="3" type="ORF">PB01_14435</name>
</gene>
<accession>A0A5J6SQH4</accession>
<evidence type="ECO:0000313" key="4">
    <source>
        <dbReference type="Proteomes" id="UP000325517"/>
    </source>
</evidence>
<dbReference type="InterPro" id="IPR058780">
    <property type="entry name" value="YhfM-like_dom"/>
</dbReference>
<keyword evidence="4" id="KW-1185">Reference proteome</keyword>
<protein>
    <recommendedName>
        <fullName evidence="2">YhfM-like domain-containing protein</fullName>
    </recommendedName>
</protein>
<dbReference type="KEGG" id="psyo:PB01_14435"/>
<feature type="signal peptide" evidence="1">
    <location>
        <begin position="1"/>
        <end position="20"/>
    </location>
</feature>
<dbReference type="OrthoDB" id="2738838at2"/>
<evidence type="ECO:0000256" key="1">
    <source>
        <dbReference type="SAM" id="SignalP"/>
    </source>
</evidence>
<organism evidence="3 4">
    <name type="scientific">Psychrobacillus glaciei</name>
    <dbReference type="NCBI Taxonomy" id="2283160"/>
    <lineage>
        <taxon>Bacteria</taxon>
        <taxon>Bacillati</taxon>
        <taxon>Bacillota</taxon>
        <taxon>Bacilli</taxon>
        <taxon>Bacillales</taxon>
        <taxon>Bacillaceae</taxon>
        <taxon>Psychrobacillus</taxon>
    </lineage>
</organism>
<keyword evidence="1" id="KW-0732">Signal</keyword>
<dbReference type="RefSeq" id="WP_151700821.1">
    <property type="nucleotide sequence ID" value="NZ_CP031223.1"/>
</dbReference>
<feature type="domain" description="YhfM-like" evidence="2">
    <location>
        <begin position="56"/>
        <end position="154"/>
    </location>
</feature>
<name>A0A5J6SQH4_9BACI</name>
<evidence type="ECO:0000313" key="3">
    <source>
        <dbReference type="EMBL" id="QFF99922.1"/>
    </source>
</evidence>
<dbReference type="Pfam" id="PF26353">
    <property type="entry name" value="YhfM"/>
    <property type="match status" value="1"/>
</dbReference>